<dbReference type="GO" id="GO:0030170">
    <property type="term" value="F:pyridoxal phosphate binding"/>
    <property type="evidence" value="ECO:0007669"/>
    <property type="project" value="InterPro"/>
</dbReference>
<evidence type="ECO:0000259" key="7">
    <source>
        <dbReference type="Pfam" id="PF00155"/>
    </source>
</evidence>
<reference evidence="8 9" key="1">
    <citation type="submission" date="2017-04" db="EMBL/GenBank/DDBJ databases">
        <authorList>
            <person name="Afonso C.L."/>
            <person name="Miller P.J."/>
            <person name="Scott M.A."/>
            <person name="Spackman E."/>
            <person name="Goraichik I."/>
            <person name="Dimitrov K.M."/>
            <person name="Suarez D.L."/>
            <person name="Swayne D.E."/>
        </authorList>
    </citation>
    <scope>NUCLEOTIDE SEQUENCE [LARGE SCALE GENOMIC DNA]</scope>
    <source>
        <strain evidence="8 9">DSM 11270</strain>
    </source>
</reference>
<proteinExistence type="inferred from homology"/>
<dbReference type="GO" id="GO:0042802">
    <property type="term" value="F:identical protein binding"/>
    <property type="evidence" value="ECO:0007669"/>
    <property type="project" value="TreeGrafter"/>
</dbReference>
<feature type="domain" description="Aminotransferase class I/classII large" evidence="7">
    <location>
        <begin position="38"/>
        <end position="405"/>
    </location>
</feature>
<protein>
    <submittedName>
        <fullName evidence="8">Aromatic-amino-acid transaminase</fullName>
    </submittedName>
</protein>
<dbReference type="InterPro" id="IPR015424">
    <property type="entry name" value="PyrdxlP-dep_Trfase"/>
</dbReference>
<accession>A0A1W1UYU8</accession>
<evidence type="ECO:0000256" key="5">
    <source>
        <dbReference type="ARBA" id="ARBA00022679"/>
    </source>
</evidence>
<dbReference type="Pfam" id="PF00155">
    <property type="entry name" value="Aminotran_1_2"/>
    <property type="match status" value="1"/>
</dbReference>
<dbReference type="GO" id="GO:0006520">
    <property type="term" value="P:amino acid metabolic process"/>
    <property type="evidence" value="ECO:0007669"/>
    <property type="project" value="InterPro"/>
</dbReference>
<evidence type="ECO:0000256" key="1">
    <source>
        <dbReference type="ARBA" id="ARBA00001933"/>
    </source>
</evidence>
<keyword evidence="5" id="KW-0808">Transferase</keyword>
<name>A0A1W1UYU8_DESTI</name>
<dbReference type="PANTHER" id="PTHR11879">
    <property type="entry name" value="ASPARTATE AMINOTRANSFERASE"/>
    <property type="match status" value="1"/>
</dbReference>
<evidence type="ECO:0000256" key="2">
    <source>
        <dbReference type="ARBA" id="ARBA00007441"/>
    </source>
</evidence>
<sequence>MEKISLVAKHAQDKSETDNIFGVNSAANAKAEIVGKENIVNASIGAFLDASGKLITLPTVEKTMYSLPFDDVANYAPIAGLPDYINAVIDVTFGENKPDAFVKGIATPGGSGAIHHAIWNYTEEGDTYLTSDWFWGPYKTMAREMMRKIDTFMTFDEEGKFNLQACIEKVEALAKVQKNVLLILNTPAHNPTGYSLTDDEWQALIDAFTELCNKKENNIILFVDIAYMDFAPEGSRKFFKKFSNLPANFLVLVGFSMSKGYTMYGYRTGCLLGISSDEQVITEFYDVNQFSSRGTWSNCTRSGMRLLIDLWKNPELMAKVNAERNEYRESMEDRAHTFINEAKEVGLKMCPYDSGFFITIPTTKAEEVGLKLREDNIFLVSLKKGLRIAICAVPAEKIKGMATKIKKAIDQIEG</sequence>
<dbReference type="STRING" id="656914.SAMN00017405_1135"/>
<dbReference type="InterPro" id="IPR015421">
    <property type="entry name" value="PyrdxlP-dep_Trfase_major"/>
</dbReference>
<keyword evidence="9" id="KW-1185">Reference proteome</keyword>
<keyword evidence="4" id="KW-0032">Aminotransferase</keyword>
<dbReference type="RefSeq" id="WP_084052529.1">
    <property type="nucleotide sequence ID" value="NZ_FWWT01000013.1"/>
</dbReference>
<evidence type="ECO:0000313" key="8">
    <source>
        <dbReference type="EMBL" id="SMB86180.1"/>
    </source>
</evidence>
<evidence type="ECO:0000313" key="9">
    <source>
        <dbReference type="Proteomes" id="UP000192731"/>
    </source>
</evidence>
<dbReference type="Proteomes" id="UP000192731">
    <property type="component" value="Unassembled WGS sequence"/>
</dbReference>
<comment type="subunit">
    <text evidence="3">Homodimer.</text>
</comment>
<evidence type="ECO:0000256" key="4">
    <source>
        <dbReference type="ARBA" id="ARBA00022576"/>
    </source>
</evidence>
<organism evidence="8 9">
    <name type="scientific">Desulfonispora thiosulfatigenes DSM 11270</name>
    <dbReference type="NCBI Taxonomy" id="656914"/>
    <lineage>
        <taxon>Bacteria</taxon>
        <taxon>Bacillati</taxon>
        <taxon>Bacillota</taxon>
        <taxon>Clostridia</taxon>
        <taxon>Eubacteriales</taxon>
        <taxon>Peptococcaceae</taxon>
        <taxon>Desulfonispora</taxon>
    </lineage>
</organism>
<gene>
    <name evidence="8" type="ORF">SAMN00017405_1135</name>
</gene>
<dbReference type="Gene3D" id="3.90.1150.10">
    <property type="entry name" value="Aspartate Aminotransferase, domain 1"/>
    <property type="match status" value="1"/>
</dbReference>
<dbReference type="OrthoDB" id="9766445at2"/>
<comment type="cofactor">
    <cofactor evidence="1">
        <name>pyridoxal 5'-phosphate</name>
        <dbReference type="ChEBI" id="CHEBI:597326"/>
    </cofactor>
</comment>
<dbReference type="AlphaFoldDB" id="A0A1W1UYU8"/>
<dbReference type="InterPro" id="IPR004839">
    <property type="entry name" value="Aminotransferase_I/II_large"/>
</dbReference>
<dbReference type="GO" id="GO:0008483">
    <property type="term" value="F:transaminase activity"/>
    <property type="evidence" value="ECO:0007669"/>
    <property type="project" value="UniProtKB-KW"/>
</dbReference>
<dbReference type="SUPFAM" id="SSF53383">
    <property type="entry name" value="PLP-dependent transferases"/>
    <property type="match status" value="1"/>
</dbReference>
<keyword evidence="6" id="KW-0663">Pyridoxal phosphate</keyword>
<dbReference type="PANTHER" id="PTHR11879:SF22">
    <property type="entry name" value="ASPARTATE AMINOTRANSFERASE, MITOCHONDRIAL"/>
    <property type="match status" value="1"/>
</dbReference>
<evidence type="ECO:0000256" key="6">
    <source>
        <dbReference type="ARBA" id="ARBA00022898"/>
    </source>
</evidence>
<dbReference type="Gene3D" id="3.40.640.10">
    <property type="entry name" value="Type I PLP-dependent aspartate aminotransferase-like (Major domain)"/>
    <property type="match status" value="1"/>
</dbReference>
<dbReference type="EMBL" id="FWWT01000013">
    <property type="protein sequence ID" value="SMB86180.1"/>
    <property type="molecule type" value="Genomic_DNA"/>
</dbReference>
<dbReference type="InterPro" id="IPR000796">
    <property type="entry name" value="Asp_trans"/>
</dbReference>
<comment type="similarity">
    <text evidence="2">Belongs to the class-I pyridoxal-phosphate-dependent aminotransferase family.</text>
</comment>
<evidence type="ECO:0000256" key="3">
    <source>
        <dbReference type="ARBA" id="ARBA00011738"/>
    </source>
</evidence>
<dbReference type="InterPro" id="IPR015422">
    <property type="entry name" value="PyrdxlP-dep_Trfase_small"/>
</dbReference>
<dbReference type="CDD" id="cd00609">
    <property type="entry name" value="AAT_like"/>
    <property type="match status" value="1"/>
</dbReference>